<dbReference type="InterPro" id="IPR008271">
    <property type="entry name" value="Ser/Thr_kinase_AS"/>
</dbReference>
<dbReference type="PANTHER" id="PTHR11909">
    <property type="entry name" value="CASEIN KINASE-RELATED"/>
    <property type="match status" value="1"/>
</dbReference>
<dbReference type="SMART" id="SM00220">
    <property type="entry name" value="S_TKc"/>
    <property type="match status" value="1"/>
</dbReference>
<name>A0A8S1Y746_PAROT</name>
<dbReference type="OMA" id="HASAHPY"/>
<gene>
    <name evidence="4" type="ORF">POCTA_138.1.T1450156</name>
</gene>
<evidence type="ECO:0000256" key="1">
    <source>
        <dbReference type="ARBA" id="ARBA00012513"/>
    </source>
</evidence>
<dbReference type="GO" id="GO:0005524">
    <property type="term" value="F:ATP binding"/>
    <property type="evidence" value="ECO:0007669"/>
    <property type="project" value="InterPro"/>
</dbReference>
<feature type="domain" description="Protein kinase" evidence="3">
    <location>
        <begin position="1"/>
        <end position="196"/>
    </location>
</feature>
<proteinExistence type="predicted"/>
<evidence type="ECO:0000256" key="2">
    <source>
        <dbReference type="ARBA" id="ARBA00023860"/>
    </source>
</evidence>
<comment type="caution">
    <text evidence="4">The sequence shown here is derived from an EMBL/GenBank/DDBJ whole genome shotgun (WGS) entry which is preliminary data.</text>
</comment>
<keyword evidence="5" id="KW-1185">Reference proteome</keyword>
<dbReference type="OrthoDB" id="5800476at2759"/>
<dbReference type="InterPro" id="IPR000719">
    <property type="entry name" value="Prot_kinase_dom"/>
</dbReference>
<dbReference type="EMBL" id="CAJJDP010000147">
    <property type="protein sequence ID" value="CAD8208958.1"/>
    <property type="molecule type" value="Genomic_DNA"/>
</dbReference>
<dbReference type="Proteomes" id="UP000683925">
    <property type="component" value="Unassembled WGS sequence"/>
</dbReference>
<reference evidence="4" key="1">
    <citation type="submission" date="2021-01" db="EMBL/GenBank/DDBJ databases">
        <authorList>
            <consortium name="Genoscope - CEA"/>
            <person name="William W."/>
        </authorList>
    </citation>
    <scope>NUCLEOTIDE SEQUENCE</scope>
</reference>
<sequence>MRIIQLHNPINFLTNQRRVPLDLYGKSSIFRLGAFRLVNQKKKQIKVGFTQLITSGQDHMNTYFIMDLLGDNLEQVRTKFGNFNTAAILETGQQMILLLKELHNAQIIHRDIKPENFVVHHEKLYLIDFGLSKLVIQDGIHLEFRENKGMIGTARYASINALKGYEQSRRDDLESVGYLLIYFIHGNSTIEQCQRR</sequence>
<dbReference type="AlphaFoldDB" id="A0A8S1Y746"/>
<dbReference type="PROSITE" id="PS50011">
    <property type="entry name" value="PROTEIN_KINASE_DOM"/>
    <property type="match status" value="1"/>
</dbReference>
<evidence type="ECO:0000313" key="5">
    <source>
        <dbReference type="Proteomes" id="UP000683925"/>
    </source>
</evidence>
<evidence type="ECO:0000259" key="3">
    <source>
        <dbReference type="PROSITE" id="PS50011"/>
    </source>
</evidence>
<protein>
    <recommendedName>
        <fullName evidence="2">Casein kinase I</fullName>
        <ecNumber evidence="1">2.7.11.1</ecNumber>
    </recommendedName>
</protein>
<dbReference type="PROSITE" id="PS00108">
    <property type="entry name" value="PROTEIN_KINASE_ST"/>
    <property type="match status" value="1"/>
</dbReference>
<organism evidence="4 5">
    <name type="scientific">Paramecium octaurelia</name>
    <dbReference type="NCBI Taxonomy" id="43137"/>
    <lineage>
        <taxon>Eukaryota</taxon>
        <taxon>Sar</taxon>
        <taxon>Alveolata</taxon>
        <taxon>Ciliophora</taxon>
        <taxon>Intramacronucleata</taxon>
        <taxon>Oligohymenophorea</taxon>
        <taxon>Peniculida</taxon>
        <taxon>Parameciidae</taxon>
        <taxon>Paramecium</taxon>
    </lineage>
</organism>
<accession>A0A8S1Y746</accession>
<dbReference type="InterPro" id="IPR050235">
    <property type="entry name" value="CK1_Ser-Thr_kinase"/>
</dbReference>
<dbReference type="GO" id="GO:0004674">
    <property type="term" value="F:protein serine/threonine kinase activity"/>
    <property type="evidence" value="ECO:0007669"/>
    <property type="project" value="UniProtKB-EC"/>
</dbReference>
<dbReference type="EC" id="2.7.11.1" evidence="1"/>
<evidence type="ECO:0000313" key="4">
    <source>
        <dbReference type="EMBL" id="CAD8208958.1"/>
    </source>
</evidence>
<dbReference type="Pfam" id="PF00069">
    <property type="entry name" value="Pkinase"/>
    <property type="match status" value="1"/>
</dbReference>